<evidence type="ECO:0000313" key="2">
    <source>
        <dbReference type="EMBL" id="MBC5754365.1"/>
    </source>
</evidence>
<protein>
    <submittedName>
        <fullName evidence="2">Transcriptional regulator</fullName>
    </submittedName>
</protein>
<dbReference type="Proteomes" id="UP000621540">
    <property type="component" value="Unassembled WGS sequence"/>
</dbReference>
<evidence type="ECO:0000313" key="3">
    <source>
        <dbReference type="Proteomes" id="UP000621540"/>
    </source>
</evidence>
<dbReference type="InterPro" id="IPR010982">
    <property type="entry name" value="Lambda_DNA-bd_dom_sf"/>
</dbReference>
<dbReference type="InterPro" id="IPR001387">
    <property type="entry name" value="Cro/C1-type_HTH"/>
</dbReference>
<dbReference type="Gene3D" id="1.10.260.40">
    <property type="entry name" value="lambda repressor-like DNA-binding domains"/>
    <property type="match status" value="1"/>
</dbReference>
<keyword evidence="3" id="KW-1185">Reference proteome</keyword>
<dbReference type="SUPFAM" id="SSF47413">
    <property type="entry name" value="lambda repressor-like DNA-binding domains"/>
    <property type="match status" value="1"/>
</dbReference>
<name>A0ABR7IBR3_9FIRM</name>
<dbReference type="CDD" id="cd00093">
    <property type="entry name" value="HTH_XRE"/>
    <property type="match status" value="1"/>
</dbReference>
<dbReference type="RefSeq" id="WP_147619048.1">
    <property type="nucleotide sequence ID" value="NZ_JACOQH010000007.1"/>
</dbReference>
<reference evidence="2 3" key="1">
    <citation type="submission" date="2020-08" db="EMBL/GenBank/DDBJ databases">
        <title>Genome public.</title>
        <authorList>
            <person name="Liu C."/>
            <person name="Sun Q."/>
        </authorList>
    </citation>
    <scope>NUCLEOTIDE SEQUENCE [LARGE SCALE GENOMIC DNA]</scope>
    <source>
        <strain evidence="2 3">BX0805</strain>
    </source>
</reference>
<organism evidence="2 3">
    <name type="scientific">Roseburia yibonii</name>
    <dbReference type="NCBI Taxonomy" id="2763063"/>
    <lineage>
        <taxon>Bacteria</taxon>
        <taxon>Bacillati</taxon>
        <taxon>Bacillota</taxon>
        <taxon>Clostridia</taxon>
        <taxon>Lachnospirales</taxon>
        <taxon>Lachnospiraceae</taxon>
        <taxon>Roseburia</taxon>
    </lineage>
</organism>
<feature type="domain" description="HTH cro/C1-type" evidence="1">
    <location>
        <begin position="7"/>
        <end position="59"/>
    </location>
</feature>
<accession>A0ABR7IBR3</accession>
<dbReference type="SMART" id="SM00530">
    <property type="entry name" value="HTH_XRE"/>
    <property type="match status" value="1"/>
</dbReference>
<dbReference type="EMBL" id="JACOQH010000007">
    <property type="protein sequence ID" value="MBC5754365.1"/>
    <property type="molecule type" value="Genomic_DNA"/>
</dbReference>
<gene>
    <name evidence="2" type="ORF">H8Z76_10150</name>
</gene>
<sequence length="73" mass="8705">MELQDQIIALRKETKMGRREFAEYFGIPYRTLQDWELGNRKMPEYLYRLMAYKVEMEKIGQAKEKGEGANGQK</sequence>
<evidence type="ECO:0000259" key="1">
    <source>
        <dbReference type="PROSITE" id="PS50943"/>
    </source>
</evidence>
<proteinExistence type="predicted"/>
<comment type="caution">
    <text evidence="2">The sequence shown here is derived from an EMBL/GenBank/DDBJ whole genome shotgun (WGS) entry which is preliminary data.</text>
</comment>
<dbReference type="PROSITE" id="PS50943">
    <property type="entry name" value="HTH_CROC1"/>
    <property type="match status" value="1"/>
</dbReference>